<protein>
    <submittedName>
        <fullName evidence="2">Uncharacterized protein</fullName>
    </submittedName>
</protein>
<evidence type="ECO:0000256" key="1">
    <source>
        <dbReference type="SAM" id="MobiDB-lite"/>
    </source>
</evidence>
<proteinExistence type="predicted"/>
<feature type="region of interest" description="Disordered" evidence="1">
    <location>
        <begin position="1"/>
        <end position="20"/>
    </location>
</feature>
<organism evidence="2 3">
    <name type="scientific">Ceratodon purpureus</name>
    <name type="common">Fire moss</name>
    <name type="synonym">Dicranum purpureum</name>
    <dbReference type="NCBI Taxonomy" id="3225"/>
    <lineage>
        <taxon>Eukaryota</taxon>
        <taxon>Viridiplantae</taxon>
        <taxon>Streptophyta</taxon>
        <taxon>Embryophyta</taxon>
        <taxon>Bryophyta</taxon>
        <taxon>Bryophytina</taxon>
        <taxon>Bryopsida</taxon>
        <taxon>Dicranidae</taxon>
        <taxon>Pseudoditrichales</taxon>
        <taxon>Ditrichaceae</taxon>
        <taxon>Ceratodon</taxon>
    </lineage>
</organism>
<feature type="region of interest" description="Disordered" evidence="1">
    <location>
        <begin position="193"/>
        <end position="222"/>
    </location>
</feature>
<dbReference type="AlphaFoldDB" id="A0A8T0HWB6"/>
<comment type="caution">
    <text evidence="2">The sequence shown here is derived from an EMBL/GenBank/DDBJ whole genome shotgun (WGS) entry which is preliminary data.</text>
</comment>
<gene>
    <name evidence="2" type="ORF">KC19_VG321700</name>
</gene>
<feature type="compositionally biased region" description="Basic and acidic residues" evidence="1">
    <location>
        <begin position="36"/>
        <end position="49"/>
    </location>
</feature>
<evidence type="ECO:0000313" key="2">
    <source>
        <dbReference type="EMBL" id="KAG0575146.1"/>
    </source>
</evidence>
<evidence type="ECO:0000313" key="3">
    <source>
        <dbReference type="Proteomes" id="UP000822688"/>
    </source>
</evidence>
<reference evidence="2" key="1">
    <citation type="submission" date="2020-06" db="EMBL/GenBank/DDBJ databases">
        <title>WGS assembly of Ceratodon purpureus strain R40.</title>
        <authorList>
            <person name="Carey S.B."/>
            <person name="Jenkins J."/>
            <person name="Shu S."/>
            <person name="Lovell J.T."/>
            <person name="Sreedasyam A."/>
            <person name="Maumus F."/>
            <person name="Tiley G.P."/>
            <person name="Fernandez-Pozo N."/>
            <person name="Barry K."/>
            <person name="Chen C."/>
            <person name="Wang M."/>
            <person name="Lipzen A."/>
            <person name="Daum C."/>
            <person name="Saski C.A."/>
            <person name="Payton A.C."/>
            <person name="Mcbreen J.C."/>
            <person name="Conrad R.E."/>
            <person name="Kollar L.M."/>
            <person name="Olsson S."/>
            <person name="Huttunen S."/>
            <person name="Landis J.B."/>
            <person name="Wickett N.J."/>
            <person name="Johnson M.G."/>
            <person name="Rensing S.A."/>
            <person name="Grimwood J."/>
            <person name="Schmutz J."/>
            <person name="Mcdaniel S.F."/>
        </authorList>
    </citation>
    <scope>NUCLEOTIDE SEQUENCE</scope>
    <source>
        <strain evidence="2">R40</strain>
    </source>
</reference>
<accession>A0A8T0HWB6</accession>
<name>A0A8T0HWB6_CERPU</name>
<dbReference type="Proteomes" id="UP000822688">
    <property type="component" value="Chromosome V"/>
</dbReference>
<keyword evidence="3" id="KW-1185">Reference proteome</keyword>
<dbReference type="EMBL" id="CM026426">
    <property type="protein sequence ID" value="KAG0575146.1"/>
    <property type="molecule type" value="Genomic_DNA"/>
</dbReference>
<sequence>MVRFKISLSSSSSEETPPPKTVNLAELRRFEEITRITGTEHGRDQEQSPRSHLQRYSRPVILERRDLPLSLPSDVNENGVTCDVTRDRLNNEKEIEQNHDTGIENAPLNYNVGFPETDEEFNFDGEELDDDHTLALVFSPPELQKTRMTKTRSTRTLSMGAFLRVFIWKAFPEFQSVATQLPMTLLSLAMRKRTTKTSPKKQISTSHLPMLRRKSIPRQGML</sequence>
<feature type="region of interest" description="Disordered" evidence="1">
    <location>
        <begin position="36"/>
        <end position="55"/>
    </location>
</feature>